<accession>A0A7R8V6X7</accession>
<feature type="region of interest" description="Disordered" evidence="1">
    <location>
        <begin position="147"/>
        <end position="226"/>
    </location>
</feature>
<feature type="compositionally biased region" description="Polar residues" evidence="1">
    <location>
        <begin position="90"/>
        <end position="103"/>
    </location>
</feature>
<dbReference type="OrthoDB" id="10622969at2759"/>
<dbReference type="InParanoid" id="A0A7R8V6X7"/>
<evidence type="ECO:0000313" key="2">
    <source>
        <dbReference type="EMBL" id="CAD7093225.1"/>
    </source>
</evidence>
<proteinExistence type="predicted"/>
<feature type="compositionally biased region" description="Basic and acidic residues" evidence="1">
    <location>
        <begin position="173"/>
        <end position="188"/>
    </location>
</feature>
<dbReference type="AlphaFoldDB" id="A0A7R8V6X7"/>
<protein>
    <submittedName>
        <fullName evidence="2">Uncharacterized protein</fullName>
    </submittedName>
</protein>
<dbReference type="Proteomes" id="UP000594454">
    <property type="component" value="Chromosome 6"/>
</dbReference>
<feature type="compositionally biased region" description="Polar residues" evidence="1">
    <location>
        <begin position="189"/>
        <end position="217"/>
    </location>
</feature>
<feature type="region of interest" description="Disordered" evidence="1">
    <location>
        <begin position="90"/>
        <end position="127"/>
    </location>
</feature>
<dbReference type="EMBL" id="LR899014">
    <property type="protein sequence ID" value="CAD7093225.1"/>
    <property type="molecule type" value="Genomic_DNA"/>
</dbReference>
<feature type="compositionally biased region" description="Low complexity" evidence="1">
    <location>
        <begin position="38"/>
        <end position="66"/>
    </location>
</feature>
<organism evidence="2 3">
    <name type="scientific">Hermetia illucens</name>
    <name type="common">Black soldier fly</name>
    <dbReference type="NCBI Taxonomy" id="343691"/>
    <lineage>
        <taxon>Eukaryota</taxon>
        <taxon>Metazoa</taxon>
        <taxon>Ecdysozoa</taxon>
        <taxon>Arthropoda</taxon>
        <taxon>Hexapoda</taxon>
        <taxon>Insecta</taxon>
        <taxon>Pterygota</taxon>
        <taxon>Neoptera</taxon>
        <taxon>Endopterygota</taxon>
        <taxon>Diptera</taxon>
        <taxon>Brachycera</taxon>
        <taxon>Stratiomyomorpha</taxon>
        <taxon>Stratiomyidae</taxon>
        <taxon>Hermetiinae</taxon>
        <taxon>Hermetia</taxon>
    </lineage>
</organism>
<feature type="region of interest" description="Disordered" evidence="1">
    <location>
        <begin position="28"/>
        <end position="78"/>
    </location>
</feature>
<reference evidence="2 3" key="1">
    <citation type="submission" date="2020-11" db="EMBL/GenBank/DDBJ databases">
        <authorList>
            <person name="Wallbank WR R."/>
            <person name="Pardo Diaz C."/>
            <person name="Kozak K."/>
            <person name="Martin S."/>
            <person name="Jiggins C."/>
            <person name="Moest M."/>
            <person name="Warren A I."/>
            <person name="Generalovic N T."/>
            <person name="Byers J.R.P. K."/>
            <person name="Montejo-Kovacevich G."/>
            <person name="Yen C E."/>
        </authorList>
    </citation>
    <scope>NUCLEOTIDE SEQUENCE [LARGE SCALE GENOMIC DNA]</scope>
</reference>
<gene>
    <name evidence="2" type="ORF">HERILL_LOCUS15521</name>
</gene>
<evidence type="ECO:0000256" key="1">
    <source>
        <dbReference type="SAM" id="MobiDB-lite"/>
    </source>
</evidence>
<evidence type="ECO:0000313" key="3">
    <source>
        <dbReference type="Proteomes" id="UP000594454"/>
    </source>
</evidence>
<keyword evidence="3" id="KW-1185">Reference proteome</keyword>
<feature type="compositionally biased region" description="Low complexity" evidence="1">
    <location>
        <begin position="105"/>
        <end position="118"/>
    </location>
</feature>
<name>A0A7R8V6X7_HERIL</name>
<sequence length="226" mass="25438">MPAASFLPHQQYSHSTIENKLIRLGQPKLANDRVETDSLSPSSQTSTLSSATASTPLPSSSSSLSQSPPPTVTSMSLRAADDFIRSSTRNAGQLHHQSQQPVQESILSSSSSSVSQRSKYPRETIRNPFRTSDLEAFFEYHQQIMTTQQYSGERRNRTFSRHQPEHSIQQQARRCELKRRSSQHEGFQHNRQYTTTESLDVSTSSEYIPSSQKTSKTVYAKGEKLN</sequence>